<dbReference type="CDD" id="cd00200">
    <property type="entry name" value="WD40"/>
    <property type="match status" value="1"/>
</dbReference>
<proteinExistence type="inferred from homology"/>
<dbReference type="OrthoDB" id="284782at2759"/>
<dbReference type="PROSITE" id="PS50294">
    <property type="entry name" value="WD_REPEATS_REGION"/>
    <property type="match status" value="6"/>
</dbReference>
<dbReference type="AlphaFoldDB" id="A0A834ML82"/>
<dbReference type="SMART" id="SM00320">
    <property type="entry name" value="WD40"/>
    <property type="match status" value="7"/>
</dbReference>
<feature type="repeat" description="WD" evidence="5">
    <location>
        <begin position="145"/>
        <end position="177"/>
    </location>
</feature>
<dbReference type="InterPro" id="IPR036322">
    <property type="entry name" value="WD40_repeat_dom_sf"/>
</dbReference>
<keyword evidence="1 5" id="KW-0853">WD repeat</keyword>
<feature type="repeat" description="WD" evidence="5">
    <location>
        <begin position="10"/>
        <end position="41"/>
    </location>
</feature>
<feature type="repeat" description="WD" evidence="5">
    <location>
        <begin position="300"/>
        <end position="337"/>
    </location>
</feature>
<comment type="function">
    <text evidence="3">Key component of the cytosolic iron-sulfur protein assembly (CIA) complex, a multiprotein complex that mediates the incorporation of iron-sulfur cluster into extramitochondrial Fe/S proteins. As a CIA complex component, interacts specifically with CIAO2A or CIAO2B and MMS19 to assist different branches of iron-sulfur protein assembly, depending of its interactors. The complex CIAO1:CIAO2B:MMS19 binds to and facilitates the assembly of most cytosolic-nuclear Fe/S proteins. CIAO1:CIAO2A specifically matures ACO1 and stabilizes IREB2. Seems to specifically modulate the transactivation activity of WT1. As part of the mitotic spindle-associated MMXD complex it may play a role in chromosome segregation.</text>
</comment>
<dbReference type="EMBL" id="JAACXV010000014">
    <property type="protein sequence ID" value="KAF7287321.1"/>
    <property type="molecule type" value="Genomic_DNA"/>
</dbReference>
<reference evidence="6" key="1">
    <citation type="submission" date="2020-08" db="EMBL/GenBank/DDBJ databases">
        <title>Genome sequencing and assembly of the red palm weevil Rhynchophorus ferrugineus.</title>
        <authorList>
            <person name="Dias G.B."/>
            <person name="Bergman C.M."/>
            <person name="Manee M."/>
        </authorList>
    </citation>
    <scope>NUCLEOTIDE SEQUENCE</scope>
    <source>
        <strain evidence="6">AA-2017</strain>
        <tissue evidence="6">Whole larva</tissue>
    </source>
</reference>
<dbReference type="GO" id="GO:0097361">
    <property type="term" value="C:cytosolic [4Fe-4S] assembly targeting complex"/>
    <property type="evidence" value="ECO:0007669"/>
    <property type="project" value="InterPro"/>
</dbReference>
<gene>
    <name evidence="4" type="primary">Ciao1</name>
    <name evidence="6" type="ORF">GWI33_001686</name>
</gene>
<dbReference type="PANTHER" id="PTHR19920:SF0">
    <property type="entry name" value="CYTOSOLIC IRON-SULFUR PROTEIN ASSEMBLY PROTEIN CIAO1-RELATED"/>
    <property type="match status" value="1"/>
</dbReference>
<dbReference type="InterPro" id="IPR028608">
    <property type="entry name" value="CIAO1/Cia1"/>
</dbReference>
<evidence type="ECO:0000313" key="7">
    <source>
        <dbReference type="Proteomes" id="UP000625711"/>
    </source>
</evidence>
<comment type="caution">
    <text evidence="6">The sequence shown here is derived from an EMBL/GenBank/DDBJ whole genome shotgun (WGS) entry which is preliminary data.</text>
</comment>
<name>A0A834ML82_RHYFE</name>
<dbReference type="SUPFAM" id="SSF50978">
    <property type="entry name" value="WD40 repeat-like"/>
    <property type="match status" value="1"/>
</dbReference>
<evidence type="ECO:0000256" key="4">
    <source>
        <dbReference type="HAMAP-Rule" id="MF_03037"/>
    </source>
</evidence>
<dbReference type="Proteomes" id="UP000625711">
    <property type="component" value="Unassembled WGS sequence"/>
</dbReference>
<keyword evidence="7" id="KW-1185">Reference proteome</keyword>
<organism evidence="6 7">
    <name type="scientific">Rhynchophorus ferrugineus</name>
    <name type="common">Red palm weevil</name>
    <name type="synonym">Curculio ferrugineus</name>
    <dbReference type="NCBI Taxonomy" id="354439"/>
    <lineage>
        <taxon>Eukaryota</taxon>
        <taxon>Metazoa</taxon>
        <taxon>Ecdysozoa</taxon>
        <taxon>Arthropoda</taxon>
        <taxon>Hexapoda</taxon>
        <taxon>Insecta</taxon>
        <taxon>Pterygota</taxon>
        <taxon>Neoptera</taxon>
        <taxon>Endopterygota</taxon>
        <taxon>Coleoptera</taxon>
        <taxon>Polyphaga</taxon>
        <taxon>Cucujiformia</taxon>
        <taxon>Curculionidae</taxon>
        <taxon>Dryophthorinae</taxon>
        <taxon>Rhynchophorus</taxon>
    </lineage>
</organism>
<keyword evidence="2" id="KW-0677">Repeat</keyword>
<evidence type="ECO:0000256" key="3">
    <source>
        <dbReference type="ARBA" id="ARBA00060126"/>
    </source>
</evidence>
<sequence>MAKLELIQTLKKDNGRVWNVSWHPKGDAFATCGEDRCIRIWAKDLLGKWSNKVVLTDGHKRTIRQISWSPCGNFLASASFDATTCIWDKQSGEFECNATLEGHENEVKSVAWSSSGQYLGTCSRDKSVWVWEVAEENEYECAAVLNAHTQDVKKIVWHPTQELLASASYDNTIKIFKEDNSCDDWVCCATLTGHDSTVWSLSFEGNGSRLASCSDDCTVKIWKEYTPGNPEGISTSDNNSVWKCVCTISGVHTRTVYDINWCPLSGLIATACGDNSIRIFKEDSDSGPNAPTFNLICNVEKAHNEDVNCVAWNPVVKDLLASCSDDGEIKLWNFVDS</sequence>
<dbReference type="PROSITE" id="PS00678">
    <property type="entry name" value="WD_REPEATS_1"/>
    <property type="match status" value="2"/>
</dbReference>
<dbReference type="HAMAP" id="MF_03037">
    <property type="entry name" value="ciao1"/>
    <property type="match status" value="1"/>
</dbReference>
<dbReference type="PANTHER" id="PTHR19920">
    <property type="entry name" value="WD40 PROTEIN CIAO1"/>
    <property type="match status" value="1"/>
</dbReference>
<dbReference type="InterPro" id="IPR020472">
    <property type="entry name" value="WD40_PAC1"/>
</dbReference>
<dbReference type="PROSITE" id="PS50082">
    <property type="entry name" value="WD_REPEATS_2"/>
    <property type="match status" value="6"/>
</dbReference>
<dbReference type="InterPro" id="IPR001680">
    <property type="entry name" value="WD40_rpt"/>
</dbReference>
<dbReference type="PRINTS" id="PR00320">
    <property type="entry name" value="GPROTEINBRPT"/>
</dbReference>
<evidence type="ECO:0000313" key="6">
    <source>
        <dbReference type="EMBL" id="KAF7287321.1"/>
    </source>
</evidence>
<dbReference type="InterPro" id="IPR015943">
    <property type="entry name" value="WD40/YVTN_repeat-like_dom_sf"/>
</dbReference>
<dbReference type="GO" id="GO:0016226">
    <property type="term" value="P:iron-sulfur cluster assembly"/>
    <property type="evidence" value="ECO:0007669"/>
    <property type="project" value="UniProtKB-UniRule"/>
</dbReference>
<protein>
    <recommendedName>
        <fullName evidence="4">Probable cytosolic iron-sulfur protein assembly protein Ciao1</fullName>
    </recommendedName>
</protein>
<dbReference type="InterPro" id="IPR019775">
    <property type="entry name" value="WD40_repeat_CS"/>
</dbReference>
<evidence type="ECO:0000256" key="2">
    <source>
        <dbReference type="ARBA" id="ARBA00022737"/>
    </source>
</evidence>
<feature type="repeat" description="WD" evidence="5">
    <location>
        <begin position="56"/>
        <end position="97"/>
    </location>
</feature>
<dbReference type="Gene3D" id="2.130.10.10">
    <property type="entry name" value="YVTN repeat-like/Quinoprotein amine dehydrogenase"/>
    <property type="match status" value="1"/>
</dbReference>
<evidence type="ECO:0000256" key="1">
    <source>
        <dbReference type="ARBA" id="ARBA00022574"/>
    </source>
</evidence>
<feature type="repeat" description="WD" evidence="5">
    <location>
        <begin position="191"/>
        <end position="223"/>
    </location>
</feature>
<comment type="similarity">
    <text evidence="4">Belongs to the WD repeat CIA1 family.</text>
</comment>
<comment type="function">
    <text evidence="4">Essential component of the cytosolic iron-sulfur (Fe/S) protein assembly machinery. Required for the maturation of extramitochondrial Fe/S proteins.</text>
</comment>
<accession>A0A834ML82</accession>
<dbReference type="Pfam" id="PF00400">
    <property type="entry name" value="WD40"/>
    <property type="match status" value="7"/>
</dbReference>
<feature type="repeat" description="WD" evidence="5">
    <location>
        <begin position="100"/>
        <end position="141"/>
    </location>
</feature>
<evidence type="ECO:0000256" key="5">
    <source>
        <dbReference type="PROSITE-ProRule" id="PRU00221"/>
    </source>
</evidence>
<dbReference type="FunFam" id="2.130.10.10:FF:000136">
    <property type="entry name" value="Probable cytosolic iron-sulfur protein assembly protein CIAO1"/>
    <property type="match status" value="1"/>
</dbReference>